<dbReference type="GeneID" id="28825884"/>
<gene>
    <name evidence="2" type="ORF">LY89DRAFT_690748</name>
</gene>
<organism evidence="2 3">
    <name type="scientific">Mollisia scopiformis</name>
    <name type="common">Conifer needle endophyte fungus</name>
    <name type="synonym">Phialocephala scopiformis</name>
    <dbReference type="NCBI Taxonomy" id="149040"/>
    <lineage>
        <taxon>Eukaryota</taxon>
        <taxon>Fungi</taxon>
        <taxon>Dikarya</taxon>
        <taxon>Ascomycota</taxon>
        <taxon>Pezizomycotina</taxon>
        <taxon>Leotiomycetes</taxon>
        <taxon>Helotiales</taxon>
        <taxon>Mollisiaceae</taxon>
        <taxon>Mollisia</taxon>
    </lineage>
</organism>
<accession>A0A132B8M3</accession>
<evidence type="ECO:0000313" key="3">
    <source>
        <dbReference type="Proteomes" id="UP000070700"/>
    </source>
</evidence>
<evidence type="ECO:0000313" key="2">
    <source>
        <dbReference type="EMBL" id="KUJ08721.1"/>
    </source>
</evidence>
<name>A0A132B8M3_MOLSC</name>
<dbReference type="InParanoid" id="A0A132B8M3"/>
<dbReference type="Proteomes" id="UP000070700">
    <property type="component" value="Unassembled WGS sequence"/>
</dbReference>
<keyword evidence="3" id="KW-1185">Reference proteome</keyword>
<dbReference type="RefSeq" id="XP_018063076.1">
    <property type="nucleotide sequence ID" value="XM_018216158.1"/>
</dbReference>
<dbReference type="KEGG" id="psco:LY89DRAFT_690748"/>
<reference evidence="2 3" key="1">
    <citation type="submission" date="2015-10" db="EMBL/GenBank/DDBJ databases">
        <title>Full genome of DAOMC 229536 Phialocephala scopiformis, a fungal endophyte of spruce producing the potent anti-insectan compound rugulosin.</title>
        <authorList>
            <consortium name="DOE Joint Genome Institute"/>
            <person name="Walker A.K."/>
            <person name="Frasz S.L."/>
            <person name="Seifert K.A."/>
            <person name="Miller J.D."/>
            <person name="Mondo S.J."/>
            <person name="Labutti K."/>
            <person name="Lipzen A."/>
            <person name="Dockter R."/>
            <person name="Kennedy M."/>
            <person name="Grigoriev I.V."/>
            <person name="Spatafora J.W."/>
        </authorList>
    </citation>
    <scope>NUCLEOTIDE SEQUENCE [LARGE SCALE GENOMIC DNA]</scope>
    <source>
        <strain evidence="2 3">CBS 120377</strain>
    </source>
</reference>
<protein>
    <submittedName>
        <fullName evidence="2">Uncharacterized protein</fullName>
    </submittedName>
</protein>
<feature type="region of interest" description="Disordered" evidence="1">
    <location>
        <begin position="43"/>
        <end position="67"/>
    </location>
</feature>
<dbReference type="EMBL" id="KQ947434">
    <property type="protein sequence ID" value="KUJ08721.1"/>
    <property type="molecule type" value="Genomic_DNA"/>
</dbReference>
<evidence type="ECO:0000256" key="1">
    <source>
        <dbReference type="SAM" id="MobiDB-lite"/>
    </source>
</evidence>
<dbReference type="AlphaFoldDB" id="A0A132B8M3"/>
<proteinExistence type="predicted"/>
<sequence length="67" mass="7697">MNSWEYDDQEENIKEVATLAKTPRVQPKSQIPTKSIYQKPVVNDEKEENKENAGAATFDLPFHPRGH</sequence>